<dbReference type="EMBL" id="JWZT01004658">
    <property type="protein sequence ID" value="KII63589.1"/>
    <property type="molecule type" value="Genomic_DNA"/>
</dbReference>
<evidence type="ECO:0000313" key="1">
    <source>
        <dbReference type="EMBL" id="KII63589.1"/>
    </source>
</evidence>
<protein>
    <submittedName>
        <fullName evidence="1">Uncharacterized protein</fullName>
    </submittedName>
</protein>
<proteinExistence type="predicted"/>
<dbReference type="Proteomes" id="UP000031668">
    <property type="component" value="Unassembled WGS sequence"/>
</dbReference>
<accession>A0A0C2MGZ1</accession>
<dbReference type="AlphaFoldDB" id="A0A0C2MGZ1"/>
<keyword evidence="2" id="KW-1185">Reference proteome</keyword>
<sequence>MNCVEYGYTCEIEFRDTEKSDEFYKRADELRQLHKITHSCVITTFDSNNYKDDIANARKVRDKNGEIDKEEKSVLATSLLMSSINSSCDVSGKSSKMTVNGFFESAK</sequence>
<name>A0A0C2MGZ1_THEKT</name>
<reference evidence="1 2" key="1">
    <citation type="journal article" date="2014" name="Genome Biol. Evol.">
        <title>The genome of the myxosporean Thelohanellus kitauei shows adaptations to nutrient acquisition within its fish host.</title>
        <authorList>
            <person name="Yang Y."/>
            <person name="Xiong J."/>
            <person name="Zhou Z."/>
            <person name="Huo F."/>
            <person name="Miao W."/>
            <person name="Ran C."/>
            <person name="Liu Y."/>
            <person name="Zhang J."/>
            <person name="Feng J."/>
            <person name="Wang M."/>
            <person name="Wang M."/>
            <person name="Wang L."/>
            <person name="Yao B."/>
        </authorList>
    </citation>
    <scope>NUCLEOTIDE SEQUENCE [LARGE SCALE GENOMIC DNA]</scope>
    <source>
        <strain evidence="1">Wuqing</strain>
    </source>
</reference>
<evidence type="ECO:0000313" key="2">
    <source>
        <dbReference type="Proteomes" id="UP000031668"/>
    </source>
</evidence>
<comment type="caution">
    <text evidence="1">The sequence shown here is derived from an EMBL/GenBank/DDBJ whole genome shotgun (WGS) entry which is preliminary data.</text>
</comment>
<organism evidence="1 2">
    <name type="scientific">Thelohanellus kitauei</name>
    <name type="common">Myxosporean</name>
    <dbReference type="NCBI Taxonomy" id="669202"/>
    <lineage>
        <taxon>Eukaryota</taxon>
        <taxon>Metazoa</taxon>
        <taxon>Cnidaria</taxon>
        <taxon>Myxozoa</taxon>
        <taxon>Myxosporea</taxon>
        <taxon>Bivalvulida</taxon>
        <taxon>Platysporina</taxon>
        <taxon>Myxobolidae</taxon>
        <taxon>Thelohanellus</taxon>
    </lineage>
</organism>
<gene>
    <name evidence="1" type="ORF">RF11_16400</name>
</gene>